<keyword evidence="5 6" id="KW-0472">Membrane</keyword>
<dbReference type="GO" id="GO:0033281">
    <property type="term" value="C:TAT protein transport complex"/>
    <property type="evidence" value="ECO:0007669"/>
    <property type="project" value="TreeGrafter"/>
</dbReference>
<dbReference type="PANTHER" id="PTHR30371:SF0">
    <property type="entry name" value="SEC-INDEPENDENT PROTEIN TRANSLOCASE PROTEIN TATC, CHLOROPLASTIC-RELATED"/>
    <property type="match status" value="1"/>
</dbReference>
<feature type="transmembrane region" description="Helical" evidence="6">
    <location>
        <begin position="191"/>
        <end position="210"/>
    </location>
</feature>
<comment type="subcellular location">
    <subcellularLocation>
        <location evidence="1">Membrane</location>
        <topology evidence="1">Multi-pass membrane protein</topology>
    </subcellularLocation>
</comment>
<dbReference type="PANTHER" id="PTHR30371">
    <property type="entry name" value="SEC-INDEPENDENT PROTEIN TRANSLOCASE PROTEIN TATC"/>
    <property type="match status" value="1"/>
</dbReference>
<proteinExistence type="inferred from homology"/>
<dbReference type="GO" id="GO:0009977">
    <property type="term" value="F:proton motive force dependent protein transmembrane transporter activity"/>
    <property type="evidence" value="ECO:0007669"/>
    <property type="project" value="TreeGrafter"/>
</dbReference>
<dbReference type="GO" id="GO:0065002">
    <property type="term" value="P:intracellular protein transmembrane transport"/>
    <property type="evidence" value="ECO:0007669"/>
    <property type="project" value="TreeGrafter"/>
</dbReference>
<evidence type="ECO:0000313" key="7">
    <source>
        <dbReference type="EMBL" id="ARW65802.1"/>
    </source>
</evidence>
<feature type="transmembrane region" description="Helical" evidence="6">
    <location>
        <begin position="66"/>
        <end position="91"/>
    </location>
</feature>
<dbReference type="RefSeq" id="YP_009396616.1">
    <property type="nucleotide sequence ID" value="NC_035283.1"/>
</dbReference>
<name>A0A1Z1MIY4_9FLOR</name>
<keyword evidence="7" id="KW-0150">Chloroplast</keyword>
<dbReference type="NCBIfam" id="TIGR00945">
    <property type="entry name" value="tatC"/>
    <property type="match status" value="1"/>
</dbReference>
<keyword evidence="7" id="KW-0934">Plastid</keyword>
<feature type="transmembrane region" description="Helical" evidence="6">
    <location>
        <begin position="111"/>
        <end position="133"/>
    </location>
</feature>
<evidence type="ECO:0000256" key="2">
    <source>
        <dbReference type="ARBA" id="ARBA00008882"/>
    </source>
</evidence>
<dbReference type="HAMAP" id="MF_00902">
    <property type="entry name" value="TatC"/>
    <property type="match status" value="1"/>
</dbReference>
<organism evidence="7">
    <name type="scientific">Vertebrata australis</name>
    <dbReference type="NCBI Taxonomy" id="1967852"/>
    <lineage>
        <taxon>Eukaryota</taxon>
        <taxon>Rhodophyta</taxon>
        <taxon>Florideophyceae</taxon>
        <taxon>Rhodymeniophycidae</taxon>
        <taxon>Ceramiales</taxon>
        <taxon>Rhodomelaceae</taxon>
        <taxon>Polysiphonioideae</taxon>
        <taxon>Vertebrata</taxon>
    </lineage>
</organism>
<dbReference type="EMBL" id="MF101439">
    <property type="protein sequence ID" value="ARW65802.1"/>
    <property type="molecule type" value="Genomic_DNA"/>
</dbReference>
<dbReference type="AlphaFoldDB" id="A0A1Z1MIY4"/>
<evidence type="ECO:0000256" key="4">
    <source>
        <dbReference type="ARBA" id="ARBA00022989"/>
    </source>
</evidence>
<protein>
    <submittedName>
        <fullName evidence="7">Sec-independent protein translocase component TatC</fullName>
    </submittedName>
</protein>
<dbReference type="InterPro" id="IPR002033">
    <property type="entry name" value="TatC"/>
</dbReference>
<geneLocation type="chloroplast" evidence="7"/>
<dbReference type="GO" id="GO:0043953">
    <property type="term" value="P:protein transport by the Tat complex"/>
    <property type="evidence" value="ECO:0007669"/>
    <property type="project" value="TreeGrafter"/>
</dbReference>
<comment type="similarity">
    <text evidence="2">Belongs to the TatC family.</text>
</comment>
<sequence>MNNRKQKDEEMPILEHVQELRNRILSTLCIFTLSLSLCLLYTKDIALILQQPALGIKFLQLAPGEYLFVSIKISIYLAFILSSPFALYNILKFISPGLTQKESNYILPTTISSLILFFLGTIFSYKILIPVTLNFFINYGSEIIEPVWSFDEYFNFISITIFTTGFCFQLPIIQIILGSTNIVKWENMLKNWRYITFIATVISAIITPSTDPITQLFMTATLLVLYFSGIIVVRTIKMSKS</sequence>
<evidence type="ECO:0000256" key="1">
    <source>
        <dbReference type="ARBA" id="ARBA00004141"/>
    </source>
</evidence>
<accession>A0A1Z1MIY4</accession>
<gene>
    <name evidence="7" type="primary">tatC</name>
</gene>
<evidence type="ECO:0000256" key="5">
    <source>
        <dbReference type="ARBA" id="ARBA00023136"/>
    </source>
</evidence>
<dbReference type="PRINTS" id="PR01840">
    <property type="entry name" value="TATCFAMILY"/>
</dbReference>
<feature type="transmembrane region" description="Helical" evidence="6">
    <location>
        <begin position="20"/>
        <end position="42"/>
    </location>
</feature>
<reference evidence="7" key="1">
    <citation type="journal article" date="2017" name="J. Phycol.">
        <title>Analysis of chloroplast genomes and a supermatrix inform reclassification of the Rhodomelaceae (Rhodophyta).</title>
        <authorList>
            <person name="Diaz-Tapia P."/>
            <person name="Maggs C.A."/>
            <person name="West J.A."/>
            <person name="Verbruggen H."/>
        </authorList>
    </citation>
    <scope>NUCLEOTIDE SEQUENCE</scope>
    <source>
        <strain evidence="7">PD931</strain>
    </source>
</reference>
<dbReference type="GeneID" id="33358841"/>
<feature type="transmembrane region" description="Helical" evidence="6">
    <location>
        <begin position="153"/>
        <end position="179"/>
    </location>
</feature>
<keyword evidence="4 6" id="KW-1133">Transmembrane helix</keyword>
<dbReference type="Pfam" id="PF00902">
    <property type="entry name" value="TatC"/>
    <property type="match status" value="1"/>
</dbReference>
<evidence type="ECO:0000256" key="6">
    <source>
        <dbReference type="SAM" id="Phobius"/>
    </source>
</evidence>
<evidence type="ECO:0000256" key="3">
    <source>
        <dbReference type="ARBA" id="ARBA00022692"/>
    </source>
</evidence>
<feature type="transmembrane region" description="Helical" evidence="6">
    <location>
        <begin position="216"/>
        <end position="236"/>
    </location>
</feature>
<keyword evidence="3 6" id="KW-0812">Transmembrane</keyword>